<keyword evidence="3 4" id="KW-0624">Polysaccharide degradation</keyword>
<gene>
    <name evidence="6" type="ORF">ACGFYS_04750</name>
</gene>
<dbReference type="EMBL" id="JBICZW010000002">
    <property type="protein sequence ID" value="MFG3188228.1"/>
    <property type="molecule type" value="Genomic_DNA"/>
</dbReference>
<evidence type="ECO:0000256" key="3">
    <source>
        <dbReference type="ARBA" id="ARBA00023326"/>
    </source>
</evidence>
<dbReference type="Gene3D" id="2.60.40.290">
    <property type="match status" value="1"/>
</dbReference>
<dbReference type="InterPro" id="IPR013319">
    <property type="entry name" value="GH11/12"/>
</dbReference>
<feature type="domain" description="CBM2" evidence="5">
    <location>
        <begin position="274"/>
        <end position="381"/>
    </location>
</feature>
<evidence type="ECO:0000259" key="5">
    <source>
        <dbReference type="PROSITE" id="PS51173"/>
    </source>
</evidence>
<dbReference type="PANTHER" id="PTHR34002:SF9">
    <property type="entry name" value="XYLOGLUCAN-SPECIFIC ENDO-BETA-1,4-GLUCANASE A"/>
    <property type="match status" value="1"/>
</dbReference>
<dbReference type="InterPro" id="IPR013320">
    <property type="entry name" value="ConA-like_dom_sf"/>
</dbReference>
<keyword evidence="4" id="KW-0326">Glycosidase</keyword>
<keyword evidence="7" id="KW-1185">Reference proteome</keyword>
<protein>
    <submittedName>
        <fullName evidence="6">Cellulose binding domain-containing protein</fullName>
    </submittedName>
</protein>
<name>A0ABW7BM48_9ACTN</name>
<evidence type="ECO:0000256" key="1">
    <source>
        <dbReference type="ARBA" id="ARBA00005519"/>
    </source>
</evidence>
<evidence type="ECO:0000256" key="4">
    <source>
        <dbReference type="RuleBase" id="RU361163"/>
    </source>
</evidence>
<comment type="caution">
    <text evidence="6">The sequence shown here is derived from an EMBL/GenBank/DDBJ whole genome shotgun (WGS) entry which is preliminary data.</text>
</comment>
<evidence type="ECO:0000313" key="7">
    <source>
        <dbReference type="Proteomes" id="UP001604282"/>
    </source>
</evidence>
<dbReference type="SUPFAM" id="SSF49384">
    <property type="entry name" value="Carbohydrate-binding domain"/>
    <property type="match status" value="1"/>
</dbReference>
<dbReference type="InterPro" id="IPR002594">
    <property type="entry name" value="GH12"/>
</dbReference>
<sequence>MRASPHRPRPLRDALGALLLALVTVTGVLAGTATTARADTLLCEQYGATTIQGRYVVQNNRWGTGATQCVTATDAGFRITRADGAVATDGPPKSYPSLFNGCHYTRCSPGTALPARIDGIAAAPSGIAYGFVGDAVYNASYDIWLDPTPRTDGVNRTEIMIWFHRTGPVQPIGAPVGTATVGGRPWQVWTGGNGANDVISFVAPSALAEWNFDVMDFVRETVARGMARDDWYLTSVQAGFEPWQNGTGLAVNSFSSTVELGTPPTGPGEPGPGGPSPATACRVTFAPHVWSGGFTADVTVTNTGPAPVEPWRLAFTLPAGHQVTQAWNAALSPSSGAVTATALAHNARIAPGGSQTFGFQGTYSGTFAPPSGFSLGGAACT</sequence>
<dbReference type="PANTHER" id="PTHR34002">
    <property type="entry name" value="BLR1656 PROTEIN"/>
    <property type="match status" value="1"/>
</dbReference>
<organism evidence="6 7">
    <name type="scientific">Streptomyces omiyaensis</name>
    <dbReference type="NCBI Taxonomy" id="68247"/>
    <lineage>
        <taxon>Bacteria</taxon>
        <taxon>Bacillati</taxon>
        <taxon>Actinomycetota</taxon>
        <taxon>Actinomycetes</taxon>
        <taxon>Kitasatosporales</taxon>
        <taxon>Streptomycetaceae</taxon>
        <taxon>Streptomyces</taxon>
    </lineage>
</organism>
<evidence type="ECO:0000313" key="6">
    <source>
        <dbReference type="EMBL" id="MFG3188228.1"/>
    </source>
</evidence>
<keyword evidence="4" id="KW-0378">Hydrolase</keyword>
<keyword evidence="2" id="KW-0732">Signal</keyword>
<dbReference type="SUPFAM" id="SSF49899">
    <property type="entry name" value="Concanavalin A-like lectins/glucanases"/>
    <property type="match status" value="1"/>
</dbReference>
<dbReference type="Pfam" id="PF00553">
    <property type="entry name" value="CBM_2"/>
    <property type="match status" value="1"/>
</dbReference>
<dbReference type="InterPro" id="IPR008965">
    <property type="entry name" value="CBM2/CBM3_carb-bd_dom_sf"/>
</dbReference>
<dbReference type="InterPro" id="IPR012291">
    <property type="entry name" value="CBM2_carb-bd_dom_sf"/>
</dbReference>
<dbReference type="PROSITE" id="PS51173">
    <property type="entry name" value="CBM2"/>
    <property type="match status" value="1"/>
</dbReference>
<accession>A0ABW7BM48</accession>
<proteinExistence type="inferred from homology"/>
<dbReference type="Gene3D" id="2.60.120.180">
    <property type="match status" value="1"/>
</dbReference>
<dbReference type="SMART" id="SM00637">
    <property type="entry name" value="CBD_II"/>
    <property type="match status" value="1"/>
</dbReference>
<dbReference type="Proteomes" id="UP001604282">
    <property type="component" value="Unassembled WGS sequence"/>
</dbReference>
<dbReference type="RefSeq" id="WP_189851610.1">
    <property type="nucleotide sequence ID" value="NZ_BMVV01000018.1"/>
</dbReference>
<comment type="similarity">
    <text evidence="1 4">Belongs to the glycosyl hydrolase 12 (cellulase H) family.</text>
</comment>
<reference evidence="6 7" key="1">
    <citation type="submission" date="2024-10" db="EMBL/GenBank/DDBJ databases">
        <title>The Natural Products Discovery Center: Release of the First 8490 Sequenced Strains for Exploring Actinobacteria Biosynthetic Diversity.</title>
        <authorList>
            <person name="Kalkreuter E."/>
            <person name="Kautsar S.A."/>
            <person name="Yang D."/>
            <person name="Bader C.D."/>
            <person name="Teijaro C.N."/>
            <person name="Fluegel L."/>
            <person name="Davis C.M."/>
            <person name="Simpson J.R."/>
            <person name="Lauterbach L."/>
            <person name="Steele A.D."/>
            <person name="Gui C."/>
            <person name="Meng S."/>
            <person name="Li G."/>
            <person name="Viehrig K."/>
            <person name="Ye F."/>
            <person name="Su P."/>
            <person name="Kiefer A.F."/>
            <person name="Nichols A."/>
            <person name="Cepeda A.J."/>
            <person name="Yan W."/>
            <person name="Fan B."/>
            <person name="Jiang Y."/>
            <person name="Adhikari A."/>
            <person name="Zheng C.-J."/>
            <person name="Schuster L."/>
            <person name="Cowan T.M."/>
            <person name="Smanski M.J."/>
            <person name="Chevrette M.G."/>
            <person name="De Carvalho L.P.S."/>
            <person name="Shen B."/>
        </authorList>
    </citation>
    <scope>NUCLEOTIDE SEQUENCE [LARGE SCALE GENOMIC DNA]</scope>
    <source>
        <strain evidence="6 7">NPDC048229</strain>
    </source>
</reference>
<dbReference type="InterPro" id="IPR001919">
    <property type="entry name" value="CBD2"/>
</dbReference>
<keyword evidence="4" id="KW-0119">Carbohydrate metabolism</keyword>
<dbReference type="Pfam" id="PF01670">
    <property type="entry name" value="Glyco_hydro_12"/>
    <property type="match status" value="1"/>
</dbReference>
<evidence type="ECO:0000256" key="2">
    <source>
        <dbReference type="ARBA" id="ARBA00022729"/>
    </source>
</evidence>